<dbReference type="EMBL" id="CP092873">
    <property type="protein sequence ID" value="UYV74287.1"/>
    <property type="molecule type" value="Genomic_DNA"/>
</dbReference>
<accession>A0ABY6L1B6</accession>
<evidence type="ECO:0000313" key="1">
    <source>
        <dbReference type="EMBL" id="UYV74287.1"/>
    </source>
</evidence>
<proteinExistence type="predicted"/>
<evidence type="ECO:0000313" key="2">
    <source>
        <dbReference type="Proteomes" id="UP001235939"/>
    </source>
</evidence>
<protein>
    <submittedName>
        <fullName evidence="1">Uncharacterized protein</fullName>
    </submittedName>
</protein>
<gene>
    <name evidence="1" type="ORF">LAZ67_11002872</name>
</gene>
<keyword evidence="2" id="KW-1185">Reference proteome</keyword>
<organism evidence="1 2">
    <name type="scientific">Cordylochernes scorpioides</name>
    <dbReference type="NCBI Taxonomy" id="51811"/>
    <lineage>
        <taxon>Eukaryota</taxon>
        <taxon>Metazoa</taxon>
        <taxon>Ecdysozoa</taxon>
        <taxon>Arthropoda</taxon>
        <taxon>Chelicerata</taxon>
        <taxon>Arachnida</taxon>
        <taxon>Pseudoscorpiones</taxon>
        <taxon>Cheliferoidea</taxon>
        <taxon>Chernetidae</taxon>
        <taxon>Cordylochernes</taxon>
    </lineage>
</organism>
<dbReference type="Proteomes" id="UP001235939">
    <property type="component" value="Chromosome 11"/>
</dbReference>
<reference evidence="1 2" key="1">
    <citation type="submission" date="2022-01" db="EMBL/GenBank/DDBJ databases">
        <title>A chromosomal length assembly of Cordylochernes scorpioides.</title>
        <authorList>
            <person name="Zeh D."/>
            <person name="Zeh J."/>
        </authorList>
    </citation>
    <scope>NUCLEOTIDE SEQUENCE [LARGE SCALE GENOMIC DNA]</scope>
    <source>
        <strain evidence="1">IN4F17</strain>
        <tissue evidence="1">Whole Body</tissue>
    </source>
</reference>
<sequence>MEYKRCSSCIPGSGALTGLLEPHPEHLASSQPVCIACGSSDLSLAHRYWSCSSREVFSLIGRTYSPGSFCWSREPCHHHPFSG</sequence>
<name>A0ABY6L1B6_9ARAC</name>